<evidence type="ECO:0000256" key="1">
    <source>
        <dbReference type="ARBA" id="ARBA00022729"/>
    </source>
</evidence>
<protein>
    <submittedName>
        <fullName evidence="2">Uncharacterized protein</fullName>
    </submittedName>
</protein>
<dbReference type="GO" id="GO:0030246">
    <property type="term" value="F:carbohydrate binding"/>
    <property type="evidence" value="ECO:0007669"/>
    <property type="project" value="InterPro"/>
</dbReference>
<dbReference type="SUPFAM" id="SSF51445">
    <property type="entry name" value="(Trans)glycosidases"/>
    <property type="match status" value="1"/>
</dbReference>
<evidence type="ECO:0000313" key="2">
    <source>
        <dbReference type="EMBL" id="BDI30460.1"/>
    </source>
</evidence>
<keyword evidence="3" id="KW-1185">Reference proteome</keyword>
<dbReference type="CDD" id="cd00257">
    <property type="entry name" value="beta-trefoil_FSCN-like"/>
    <property type="match status" value="1"/>
</dbReference>
<dbReference type="InterPro" id="IPR006584">
    <property type="entry name" value="Cellulose-bd_IV"/>
</dbReference>
<dbReference type="Gene3D" id="2.60.120.260">
    <property type="entry name" value="Galactose-binding domain-like"/>
    <property type="match status" value="2"/>
</dbReference>
<name>A0A402CVM6_9BACT</name>
<dbReference type="InterPro" id="IPR005084">
    <property type="entry name" value="CBM6"/>
</dbReference>
<sequence>MNHGEEGDALDNVAYGWTRPNPARSYSEIWWGTIEATQGTWNQAVINNYGANALQWPGGSSRTLRVLDGIPSWQSNNPSVWGSDWTNYVTKVVQTLRAAPYNIQYYQIWNEAYSPASSFWPDGSWADYFNYVLNPTGQLIHQLGGKAVYGGYPSTPTSSVQEYVNQLDTYNAWGNIDVLDMHYYNAWHMDSLRKAANSRGYSKLAIWQTECGWTYDQVYVANNYPRTLYWGLSNQWNAADKYKLFYFVRDGSDNRSIYNGSTLTFHGQQLKELGLLFGGGTIAAYPGVKTSIAGLSGADPVPTNRSIETFSVGNNIIAAVHLAPADYNNNANVTLTFPFPLSQVTTAERVDLTGNRVNLTATGGAATTSVTVATHDASGSSALSWNGGAVSNSEPSTFYVVLTTAGARQANVPYSGGAAAIPGVFDACNYNTGGQNVGYNVASVNGTANSYRPDGVDLETTSDAAGGYDIGWAAAGQWFKYTVNVATAGTYAVTFRVAAPSAVTNAFHLTSSAGSAATGEVSIPASGGYQNWTTVTANITLAAGSQALTLTQDNPGWNFRWMGFGPNKAPFGGTPAAVPGVVEAENYDTGGQGIAYNQTVNGGQTAYRADNNSAVGADASASNGYCVGSSNAGQWLRYTVNVASGGAYTLGFRASSGATGGRFHLQDERGNNLTGTVNIPSTGGWSTYTTVSVSGVNLTPGLHVFTLMEDTSGFNIDSITFTAPLPIGHRIALYSPTAGYYVSTDQTDSTYLKASLAASPSTWEYFDVRDAGSGNIALLSEQTGKYVSVDMNQSSRVLRADLGTTIGAWEPFKWVSLGGSNVALQATIDSDYVSYNPNDVKRLEAQWATSPGDWETFSWMDLGLH</sequence>
<keyword evidence="1" id="KW-0732">Signal</keyword>
<dbReference type="SUPFAM" id="SSF49785">
    <property type="entry name" value="Galactose-binding domain-like"/>
    <property type="match status" value="2"/>
</dbReference>
<organism evidence="2 3">
    <name type="scientific">Capsulimonas corticalis</name>
    <dbReference type="NCBI Taxonomy" id="2219043"/>
    <lineage>
        <taxon>Bacteria</taxon>
        <taxon>Bacillati</taxon>
        <taxon>Armatimonadota</taxon>
        <taxon>Armatimonadia</taxon>
        <taxon>Capsulimonadales</taxon>
        <taxon>Capsulimonadaceae</taxon>
        <taxon>Capsulimonas</taxon>
    </lineage>
</organism>
<dbReference type="PROSITE" id="PS51175">
    <property type="entry name" value="CBM6"/>
    <property type="match status" value="2"/>
</dbReference>
<gene>
    <name evidence="2" type="ORF">CCAX7_25110</name>
</gene>
<evidence type="ECO:0000313" key="3">
    <source>
        <dbReference type="Proteomes" id="UP000287394"/>
    </source>
</evidence>
<dbReference type="InterPro" id="IPR008999">
    <property type="entry name" value="Actin-crosslinking"/>
</dbReference>
<dbReference type="EMBL" id="AP025739">
    <property type="protein sequence ID" value="BDI30460.1"/>
    <property type="molecule type" value="Genomic_DNA"/>
</dbReference>
<reference evidence="2 3" key="1">
    <citation type="journal article" date="2019" name="Int. J. Syst. Evol. Microbiol.">
        <title>Capsulimonas corticalis gen. nov., sp. nov., an aerobic capsulated bacterium, of a novel bacterial order, Capsulimonadales ord. nov., of the class Armatimonadia of the phylum Armatimonadetes.</title>
        <authorList>
            <person name="Li J."/>
            <person name="Kudo C."/>
            <person name="Tonouchi A."/>
        </authorList>
    </citation>
    <scope>NUCLEOTIDE SEQUENCE [LARGE SCALE GENOMIC DNA]</scope>
    <source>
        <strain evidence="2 3">AX-7</strain>
    </source>
</reference>
<dbReference type="Gene3D" id="3.20.20.80">
    <property type="entry name" value="Glycosidases"/>
    <property type="match status" value="1"/>
</dbReference>
<dbReference type="AlphaFoldDB" id="A0A402CVM6"/>
<accession>A0A402CVM6</accession>
<dbReference type="InterPro" id="IPR008979">
    <property type="entry name" value="Galactose-bd-like_sf"/>
</dbReference>
<dbReference type="SUPFAM" id="SSF50405">
    <property type="entry name" value="Actin-crosslinking proteins"/>
    <property type="match status" value="1"/>
</dbReference>
<dbReference type="CDD" id="cd04080">
    <property type="entry name" value="CBM6_cellulase-like"/>
    <property type="match status" value="2"/>
</dbReference>
<dbReference type="Gene3D" id="2.80.10.50">
    <property type="match status" value="1"/>
</dbReference>
<dbReference type="SMART" id="SM00606">
    <property type="entry name" value="CBD_IV"/>
    <property type="match status" value="2"/>
</dbReference>
<dbReference type="KEGG" id="ccot:CCAX7_25110"/>
<dbReference type="Pfam" id="PF03422">
    <property type="entry name" value="CBM_6"/>
    <property type="match status" value="2"/>
</dbReference>
<proteinExistence type="predicted"/>
<dbReference type="InterPro" id="IPR017853">
    <property type="entry name" value="GH"/>
</dbReference>
<dbReference type="Proteomes" id="UP000287394">
    <property type="component" value="Chromosome"/>
</dbReference>